<feature type="transmembrane region" description="Helical" evidence="8">
    <location>
        <begin position="359"/>
        <end position="379"/>
    </location>
</feature>
<feature type="transmembrane region" description="Helical" evidence="8">
    <location>
        <begin position="264"/>
        <end position="283"/>
    </location>
</feature>
<dbReference type="PANTHER" id="PTHR42718">
    <property type="entry name" value="MAJOR FACILITATOR SUPERFAMILY MULTIDRUG TRANSPORTER MFSC"/>
    <property type="match status" value="1"/>
</dbReference>
<dbReference type="GO" id="GO:0005886">
    <property type="term" value="C:plasma membrane"/>
    <property type="evidence" value="ECO:0007669"/>
    <property type="project" value="UniProtKB-SubCell"/>
</dbReference>
<dbReference type="EMBL" id="QUNO01000006">
    <property type="protein sequence ID" value="REH47040.1"/>
    <property type="molecule type" value="Genomic_DNA"/>
</dbReference>
<dbReference type="Gene3D" id="1.20.1250.20">
    <property type="entry name" value="MFS general substrate transporter like domains"/>
    <property type="match status" value="1"/>
</dbReference>
<feature type="compositionally biased region" description="Basic and acidic residues" evidence="7">
    <location>
        <begin position="479"/>
        <end position="488"/>
    </location>
</feature>
<comment type="caution">
    <text evidence="10">The sequence shown here is derived from an EMBL/GenBank/DDBJ whole genome shotgun (WGS) entry which is preliminary data.</text>
</comment>
<dbReference type="SUPFAM" id="SSF103473">
    <property type="entry name" value="MFS general substrate transporter"/>
    <property type="match status" value="1"/>
</dbReference>
<evidence type="ECO:0000256" key="4">
    <source>
        <dbReference type="ARBA" id="ARBA00022692"/>
    </source>
</evidence>
<dbReference type="PROSITE" id="PS50850">
    <property type="entry name" value="MFS"/>
    <property type="match status" value="1"/>
</dbReference>
<evidence type="ECO:0000256" key="2">
    <source>
        <dbReference type="ARBA" id="ARBA00022448"/>
    </source>
</evidence>
<dbReference type="Proteomes" id="UP000256269">
    <property type="component" value="Unassembled WGS sequence"/>
</dbReference>
<keyword evidence="6 8" id="KW-0472">Membrane</keyword>
<evidence type="ECO:0000256" key="5">
    <source>
        <dbReference type="ARBA" id="ARBA00022989"/>
    </source>
</evidence>
<dbReference type="CDD" id="cd17321">
    <property type="entry name" value="MFS_MMR_MDR_like"/>
    <property type="match status" value="1"/>
</dbReference>
<evidence type="ECO:0000256" key="7">
    <source>
        <dbReference type="SAM" id="MobiDB-lite"/>
    </source>
</evidence>
<dbReference type="Pfam" id="PF07690">
    <property type="entry name" value="MFS_1"/>
    <property type="match status" value="1"/>
</dbReference>
<evidence type="ECO:0000256" key="8">
    <source>
        <dbReference type="SAM" id="Phobius"/>
    </source>
</evidence>
<dbReference type="PRINTS" id="PR01036">
    <property type="entry name" value="TCRTETB"/>
</dbReference>
<feature type="transmembrane region" description="Helical" evidence="8">
    <location>
        <begin position="133"/>
        <end position="156"/>
    </location>
</feature>
<feature type="transmembrane region" description="Helical" evidence="8">
    <location>
        <begin position="48"/>
        <end position="68"/>
    </location>
</feature>
<dbReference type="AlphaFoldDB" id="A0A3E0HL24"/>
<dbReference type="RefSeq" id="WP_116175695.1">
    <property type="nucleotide sequence ID" value="NZ_CP144375.1"/>
</dbReference>
<dbReference type="NCBIfam" id="TIGR00711">
    <property type="entry name" value="efflux_EmrB"/>
    <property type="match status" value="1"/>
</dbReference>
<evidence type="ECO:0000256" key="6">
    <source>
        <dbReference type="ARBA" id="ARBA00023136"/>
    </source>
</evidence>
<feature type="transmembrane region" description="Helical" evidence="8">
    <location>
        <begin position="162"/>
        <end position="184"/>
    </location>
</feature>
<keyword evidence="2" id="KW-0813">Transport</keyword>
<proteinExistence type="predicted"/>
<evidence type="ECO:0000313" key="10">
    <source>
        <dbReference type="EMBL" id="REH47040.1"/>
    </source>
</evidence>
<feature type="transmembrane region" description="Helical" evidence="8">
    <location>
        <begin position="226"/>
        <end position="243"/>
    </location>
</feature>
<keyword evidence="4 8" id="KW-0812">Transmembrane</keyword>
<feature type="transmembrane region" description="Helical" evidence="8">
    <location>
        <begin position="432"/>
        <end position="450"/>
    </location>
</feature>
<accession>A0A3E0HL24</accession>
<evidence type="ECO:0000256" key="3">
    <source>
        <dbReference type="ARBA" id="ARBA00022475"/>
    </source>
</evidence>
<evidence type="ECO:0000259" key="9">
    <source>
        <dbReference type="PROSITE" id="PS50850"/>
    </source>
</evidence>
<protein>
    <submittedName>
        <fullName evidence="10">EmrB/QacA subfamily drug resistance transporter</fullName>
    </submittedName>
</protein>
<dbReference type="PANTHER" id="PTHR42718:SF42">
    <property type="entry name" value="EXPORT PROTEIN"/>
    <property type="match status" value="1"/>
</dbReference>
<feature type="transmembrane region" description="Helical" evidence="8">
    <location>
        <begin position="303"/>
        <end position="321"/>
    </location>
</feature>
<dbReference type="Gene3D" id="1.20.1720.10">
    <property type="entry name" value="Multidrug resistance protein D"/>
    <property type="match status" value="1"/>
</dbReference>
<feature type="transmembrane region" description="Helical" evidence="8">
    <location>
        <begin position="400"/>
        <end position="420"/>
    </location>
</feature>
<keyword evidence="11" id="KW-1185">Reference proteome</keyword>
<reference evidence="10 11" key="1">
    <citation type="submission" date="2018-08" db="EMBL/GenBank/DDBJ databases">
        <title>Genomic Encyclopedia of Archaeal and Bacterial Type Strains, Phase II (KMG-II): from individual species to whole genera.</title>
        <authorList>
            <person name="Goeker M."/>
        </authorList>
    </citation>
    <scope>NUCLEOTIDE SEQUENCE [LARGE SCALE GENOMIC DNA]</scope>
    <source>
        <strain evidence="10 11">DSM 45791</strain>
    </source>
</reference>
<gene>
    <name evidence="10" type="ORF">BCF44_106204</name>
</gene>
<name>A0A3E0HL24_9PSEU</name>
<comment type="subcellular location">
    <subcellularLocation>
        <location evidence="1">Cell membrane</location>
        <topology evidence="1">Multi-pass membrane protein</topology>
    </subcellularLocation>
</comment>
<dbReference type="GO" id="GO:0022857">
    <property type="term" value="F:transmembrane transporter activity"/>
    <property type="evidence" value="ECO:0007669"/>
    <property type="project" value="InterPro"/>
</dbReference>
<feature type="domain" description="Major facilitator superfamily (MFS) profile" evidence="9">
    <location>
        <begin position="10"/>
        <end position="455"/>
    </location>
</feature>
<dbReference type="OrthoDB" id="7375466at2"/>
<dbReference type="InterPro" id="IPR020846">
    <property type="entry name" value="MFS_dom"/>
</dbReference>
<feature type="region of interest" description="Disordered" evidence="7">
    <location>
        <begin position="456"/>
        <end position="488"/>
    </location>
</feature>
<feature type="transmembrane region" description="Helical" evidence="8">
    <location>
        <begin position="196"/>
        <end position="214"/>
    </location>
</feature>
<dbReference type="InterPro" id="IPR011701">
    <property type="entry name" value="MFS"/>
</dbReference>
<feature type="transmembrane region" description="Helical" evidence="8">
    <location>
        <begin position="328"/>
        <end position="347"/>
    </location>
</feature>
<evidence type="ECO:0000313" key="11">
    <source>
        <dbReference type="Proteomes" id="UP000256269"/>
    </source>
</evidence>
<organism evidence="10 11">
    <name type="scientific">Kutzneria buriramensis</name>
    <dbReference type="NCBI Taxonomy" id="1045776"/>
    <lineage>
        <taxon>Bacteria</taxon>
        <taxon>Bacillati</taxon>
        <taxon>Actinomycetota</taxon>
        <taxon>Actinomycetes</taxon>
        <taxon>Pseudonocardiales</taxon>
        <taxon>Pseudonocardiaceae</taxon>
        <taxon>Kutzneria</taxon>
    </lineage>
</organism>
<dbReference type="InterPro" id="IPR036259">
    <property type="entry name" value="MFS_trans_sf"/>
</dbReference>
<dbReference type="InterPro" id="IPR004638">
    <property type="entry name" value="EmrB-like"/>
</dbReference>
<feature type="transmembrane region" description="Helical" evidence="8">
    <location>
        <begin position="105"/>
        <end position="126"/>
    </location>
</feature>
<feature type="transmembrane region" description="Helical" evidence="8">
    <location>
        <begin position="75"/>
        <end position="93"/>
    </location>
</feature>
<keyword evidence="5 8" id="KW-1133">Transmembrane helix</keyword>
<keyword evidence="3" id="KW-1003">Cell membrane</keyword>
<sequence>MSKSGSGPTTFALTGVAAFMASMDNLVVTTALPRLRADLHASLESLEWTVSAYTLTFAVFLLTAAIVGDRFGRKRIFTTGIAVFTAASALAALSDSAGMLIAARAIQGVGGSVIFPLALTMLVRAVPTRRRGLAIAGLSGMSGLAIALGPLVGGLIVEYGDWHWIFWINVPIGVVLVPLAAVLLRESHGPHSRLDVRGTVLVTLAMVGVGYGLVRASSLGWGNPQVPLSIAAGLVLFAVFGWWERRAAMPVVPPQLFRSRGFTLSNLVSLLAQGGMFGAVFLLTQFLQNVLAYPPMTAGLRTLPWTLMPVITAPLTAMLANRFGVRRLLIVSALVMAAALGAFALVVSTNTPYLELLPAMVLAGVGMGMFFALGARQTLDFVTPEQEGVASGMNNATRQLGVVLGIATLSGVFAANGGYATAATFVRGLEPALWFGTAVLVVAAVVQSLVPVSHQGDAGGSGHREGGLDELQEPAVLVDPERGDRARN</sequence>
<evidence type="ECO:0000256" key="1">
    <source>
        <dbReference type="ARBA" id="ARBA00004651"/>
    </source>
</evidence>